<comment type="cofactor">
    <cofactor evidence="1">
        <name>a divalent metal cation</name>
        <dbReference type="ChEBI" id="CHEBI:60240"/>
    </cofactor>
</comment>
<sequence length="93" mass="11146">MELTLFFKMLHRKIKNYILQEKKGMHYIVDFRGIFISYDIGWPGSVHYAKVYHHSSFYSNRSLLIKENDFLIGDSVYPLSPFLIKPYRKPNNE</sequence>
<dbReference type="InterPro" id="IPR027806">
    <property type="entry name" value="HARBI1_dom"/>
</dbReference>
<gene>
    <name evidence="4" type="ORF">RhiirA4_531618</name>
</gene>
<dbReference type="Pfam" id="PF13359">
    <property type="entry name" value="DDE_Tnp_4"/>
    <property type="match status" value="1"/>
</dbReference>
<dbReference type="EMBL" id="LLXI01000942">
    <property type="protein sequence ID" value="PKY50922.1"/>
    <property type="molecule type" value="Genomic_DNA"/>
</dbReference>
<feature type="non-terminal residue" evidence="4">
    <location>
        <position position="93"/>
    </location>
</feature>
<evidence type="ECO:0000313" key="4">
    <source>
        <dbReference type="EMBL" id="PKY50922.1"/>
    </source>
</evidence>
<evidence type="ECO:0000256" key="2">
    <source>
        <dbReference type="ARBA" id="ARBA00022723"/>
    </source>
</evidence>
<organism evidence="4 5">
    <name type="scientific">Rhizophagus irregularis</name>
    <dbReference type="NCBI Taxonomy" id="588596"/>
    <lineage>
        <taxon>Eukaryota</taxon>
        <taxon>Fungi</taxon>
        <taxon>Fungi incertae sedis</taxon>
        <taxon>Mucoromycota</taxon>
        <taxon>Glomeromycotina</taxon>
        <taxon>Glomeromycetes</taxon>
        <taxon>Glomerales</taxon>
        <taxon>Glomeraceae</taxon>
        <taxon>Rhizophagus</taxon>
    </lineage>
</organism>
<keyword evidence="5" id="KW-1185">Reference proteome</keyword>
<dbReference type="GO" id="GO:0046872">
    <property type="term" value="F:metal ion binding"/>
    <property type="evidence" value="ECO:0007669"/>
    <property type="project" value="UniProtKB-KW"/>
</dbReference>
<dbReference type="Proteomes" id="UP000234323">
    <property type="component" value="Unassembled WGS sequence"/>
</dbReference>
<dbReference type="AlphaFoldDB" id="A0A2I1GWA4"/>
<dbReference type="VEuPathDB" id="FungiDB:RhiirA1_506647"/>
<reference evidence="4 5" key="1">
    <citation type="submission" date="2015-10" db="EMBL/GenBank/DDBJ databases">
        <title>Genome analyses suggest a sexual origin of heterokaryosis in a supposedly ancient asexual fungus.</title>
        <authorList>
            <person name="Ropars J."/>
            <person name="Sedzielewska K."/>
            <person name="Noel J."/>
            <person name="Charron P."/>
            <person name="Farinelli L."/>
            <person name="Marton T."/>
            <person name="Kruger M."/>
            <person name="Pelin A."/>
            <person name="Brachmann A."/>
            <person name="Corradi N."/>
        </authorList>
    </citation>
    <scope>NUCLEOTIDE SEQUENCE [LARGE SCALE GENOMIC DNA]</scope>
    <source>
        <strain evidence="4 5">A4</strain>
    </source>
</reference>
<evidence type="ECO:0000313" key="5">
    <source>
        <dbReference type="Proteomes" id="UP000234323"/>
    </source>
</evidence>
<accession>A0A2I1GWA4</accession>
<name>A0A2I1GWA4_9GLOM</name>
<comment type="caution">
    <text evidence="4">The sequence shown here is derived from an EMBL/GenBank/DDBJ whole genome shotgun (WGS) entry which is preliminary data.</text>
</comment>
<evidence type="ECO:0000259" key="3">
    <source>
        <dbReference type="Pfam" id="PF13359"/>
    </source>
</evidence>
<feature type="domain" description="DDE Tnp4" evidence="3">
    <location>
        <begin position="27"/>
        <end position="91"/>
    </location>
</feature>
<protein>
    <recommendedName>
        <fullName evidence="3">DDE Tnp4 domain-containing protein</fullName>
    </recommendedName>
</protein>
<proteinExistence type="predicted"/>
<evidence type="ECO:0000256" key="1">
    <source>
        <dbReference type="ARBA" id="ARBA00001968"/>
    </source>
</evidence>
<keyword evidence="2" id="KW-0479">Metal-binding</keyword>